<comment type="caution">
    <text evidence="2">The sequence shown here is derived from an EMBL/GenBank/DDBJ whole genome shotgun (WGS) entry which is preliminary data.</text>
</comment>
<accession>A0A835I7E2</accession>
<feature type="compositionally biased region" description="Acidic residues" evidence="1">
    <location>
        <begin position="1"/>
        <end position="18"/>
    </location>
</feature>
<gene>
    <name evidence="2" type="ORF">IFM89_037174</name>
</gene>
<dbReference type="Proteomes" id="UP000631114">
    <property type="component" value="Unassembled WGS sequence"/>
</dbReference>
<dbReference type="EMBL" id="JADFTS010000004">
    <property type="protein sequence ID" value="KAF9611954.1"/>
    <property type="molecule type" value="Genomic_DNA"/>
</dbReference>
<evidence type="ECO:0000256" key="1">
    <source>
        <dbReference type="SAM" id="MobiDB-lite"/>
    </source>
</evidence>
<reference evidence="2 3" key="1">
    <citation type="submission" date="2020-10" db="EMBL/GenBank/DDBJ databases">
        <title>The Coptis chinensis genome and diversification of protoberbering-type alkaloids.</title>
        <authorList>
            <person name="Wang B."/>
            <person name="Shu S."/>
            <person name="Song C."/>
            <person name="Liu Y."/>
        </authorList>
    </citation>
    <scope>NUCLEOTIDE SEQUENCE [LARGE SCALE GENOMIC DNA]</scope>
    <source>
        <strain evidence="2">HL-2020</strain>
        <tissue evidence="2">Leaf</tissue>
    </source>
</reference>
<evidence type="ECO:0000313" key="3">
    <source>
        <dbReference type="Proteomes" id="UP000631114"/>
    </source>
</evidence>
<dbReference type="AlphaFoldDB" id="A0A835I7E2"/>
<sequence>MEEEGIDDDISETNEEPFDDHIVISPQDIRLNMPSQVVTRGQLQQQQLQKLGNRERSRRSELCDLMLMEEYDLMQRTNTDWLSFGDKESIDNVFLNTRVSEKNENEATSSSLPTRDDIDIVIRILG</sequence>
<keyword evidence="3" id="KW-1185">Reference proteome</keyword>
<feature type="region of interest" description="Disordered" evidence="1">
    <location>
        <begin position="1"/>
        <end position="20"/>
    </location>
</feature>
<evidence type="ECO:0000313" key="2">
    <source>
        <dbReference type="EMBL" id="KAF9611954.1"/>
    </source>
</evidence>
<name>A0A835I7E2_9MAGN</name>
<proteinExistence type="predicted"/>
<protein>
    <submittedName>
        <fullName evidence="2">Uncharacterized protein</fullName>
    </submittedName>
</protein>
<organism evidence="2 3">
    <name type="scientific">Coptis chinensis</name>
    <dbReference type="NCBI Taxonomy" id="261450"/>
    <lineage>
        <taxon>Eukaryota</taxon>
        <taxon>Viridiplantae</taxon>
        <taxon>Streptophyta</taxon>
        <taxon>Embryophyta</taxon>
        <taxon>Tracheophyta</taxon>
        <taxon>Spermatophyta</taxon>
        <taxon>Magnoliopsida</taxon>
        <taxon>Ranunculales</taxon>
        <taxon>Ranunculaceae</taxon>
        <taxon>Coptidoideae</taxon>
        <taxon>Coptis</taxon>
    </lineage>
</organism>